<reference evidence="4" key="1">
    <citation type="submission" date="2022-12" db="EMBL/GenBank/DDBJ databases">
        <title>Draft genome assemblies for two species of Escallonia (Escalloniales).</title>
        <authorList>
            <person name="Chanderbali A."/>
            <person name="Dervinis C."/>
            <person name="Anghel I."/>
            <person name="Soltis D."/>
            <person name="Soltis P."/>
            <person name="Zapata F."/>
        </authorList>
    </citation>
    <scope>NUCLEOTIDE SEQUENCE</scope>
    <source>
        <strain evidence="4">UCBG64.0493</strain>
        <tissue evidence="4">Leaf</tissue>
    </source>
</reference>
<dbReference type="EMBL" id="JAVXUP010000116">
    <property type="protein sequence ID" value="KAK3037694.1"/>
    <property type="molecule type" value="Genomic_DNA"/>
</dbReference>
<sequence length="283" mass="32027">MPTLVGFGASFDDSNSIVNVVPPHTFGHIFYEAHLEVQPHEVMDRRWVPRGLNKINQTEEFSPPIRHKLGDRHIIVYEKCDSVWVHGKSIAQSYLAFVNTCLQIRAVVGGFLKCQNPSSFFKKCECTINPLAHEYKSIGTDNVEQAELQEVVAQEELAKIDLNSNVGSAWVGALHIKGGIKQAPYALQQMREVGFVLNGYSYNELIHLLLQSGFCGEALQVYRRMLSEEIRPSRKTYSALMVASGKRRDIETVLNLLKEMESLGLRPNFSDRGDLETVREFWS</sequence>
<evidence type="ECO:0000256" key="1">
    <source>
        <dbReference type="ARBA" id="ARBA00007626"/>
    </source>
</evidence>
<keyword evidence="5" id="KW-1185">Reference proteome</keyword>
<feature type="repeat" description="PPR" evidence="3">
    <location>
        <begin position="233"/>
        <end position="267"/>
    </location>
</feature>
<dbReference type="PANTHER" id="PTHR47447:SF17">
    <property type="entry name" value="OS12G0638900 PROTEIN"/>
    <property type="match status" value="1"/>
</dbReference>
<gene>
    <name evidence="4" type="ORF">RJ639_030638</name>
</gene>
<keyword evidence="2" id="KW-0677">Repeat</keyword>
<dbReference type="Proteomes" id="UP001188597">
    <property type="component" value="Unassembled WGS sequence"/>
</dbReference>
<dbReference type="PROSITE" id="PS51375">
    <property type="entry name" value="PPR"/>
    <property type="match status" value="2"/>
</dbReference>
<evidence type="ECO:0000313" key="5">
    <source>
        <dbReference type="Proteomes" id="UP001188597"/>
    </source>
</evidence>
<comment type="similarity">
    <text evidence="1">Belongs to the PPR family. P subfamily.</text>
</comment>
<proteinExistence type="inferred from homology"/>
<comment type="caution">
    <text evidence="4">The sequence shown here is derived from an EMBL/GenBank/DDBJ whole genome shotgun (WGS) entry which is preliminary data.</text>
</comment>
<evidence type="ECO:0000313" key="4">
    <source>
        <dbReference type="EMBL" id="KAK3037694.1"/>
    </source>
</evidence>
<protein>
    <recommendedName>
        <fullName evidence="6">Pentatricopeptide repeat-containing protein</fullName>
    </recommendedName>
</protein>
<evidence type="ECO:0000256" key="2">
    <source>
        <dbReference type="ARBA" id="ARBA00022737"/>
    </source>
</evidence>
<dbReference type="AlphaFoldDB" id="A0AA89BBY0"/>
<name>A0AA89BBY0_9ASTE</name>
<dbReference type="PANTHER" id="PTHR47447">
    <property type="entry name" value="OS03G0856100 PROTEIN"/>
    <property type="match status" value="1"/>
</dbReference>
<dbReference type="Gene3D" id="1.25.40.10">
    <property type="entry name" value="Tetratricopeptide repeat domain"/>
    <property type="match status" value="1"/>
</dbReference>
<dbReference type="NCBIfam" id="TIGR00756">
    <property type="entry name" value="PPR"/>
    <property type="match status" value="2"/>
</dbReference>
<feature type="repeat" description="PPR" evidence="3">
    <location>
        <begin position="198"/>
        <end position="232"/>
    </location>
</feature>
<organism evidence="4 5">
    <name type="scientific">Escallonia herrerae</name>
    <dbReference type="NCBI Taxonomy" id="1293975"/>
    <lineage>
        <taxon>Eukaryota</taxon>
        <taxon>Viridiplantae</taxon>
        <taxon>Streptophyta</taxon>
        <taxon>Embryophyta</taxon>
        <taxon>Tracheophyta</taxon>
        <taxon>Spermatophyta</taxon>
        <taxon>Magnoliopsida</taxon>
        <taxon>eudicotyledons</taxon>
        <taxon>Gunneridae</taxon>
        <taxon>Pentapetalae</taxon>
        <taxon>asterids</taxon>
        <taxon>campanulids</taxon>
        <taxon>Escalloniales</taxon>
        <taxon>Escalloniaceae</taxon>
        <taxon>Escallonia</taxon>
    </lineage>
</organism>
<dbReference type="InterPro" id="IPR011990">
    <property type="entry name" value="TPR-like_helical_dom_sf"/>
</dbReference>
<evidence type="ECO:0000256" key="3">
    <source>
        <dbReference type="PROSITE-ProRule" id="PRU00708"/>
    </source>
</evidence>
<dbReference type="Pfam" id="PF13812">
    <property type="entry name" value="PPR_3"/>
    <property type="match status" value="1"/>
</dbReference>
<dbReference type="InterPro" id="IPR002885">
    <property type="entry name" value="PPR_rpt"/>
</dbReference>
<evidence type="ECO:0008006" key="6">
    <source>
        <dbReference type="Google" id="ProtNLM"/>
    </source>
</evidence>
<accession>A0AA89BBY0</accession>